<dbReference type="PROSITE" id="PS50206">
    <property type="entry name" value="RHODANESE_3"/>
    <property type="match status" value="1"/>
</dbReference>
<sequence length="772" mass="82988">MAAILSSPHIVPAAWGMDEAQLLSSPVARDAPLLNELDHSFGSSMSISSLDSPGRGPPRPRVTTTTRDVLTEDPFTLSPSAAMRAPQPELWGTRNRIETSYPKSSPHAMEISSPAAFQAVSAPAPAPAAPVHPVRQPLSRRTDPTVRRSLPQLPSETELHSLSPPHEPPMKRRLSSLRQLQRASDPLMDQRLTQSGDEDAKDARDWNRDRLVRTHGRSQSATAWRPTDAHASSSAQLLPSLLPAPPTSNESADDSWSFSGPQTVKRPCFATGSRAAASPRGMGDYFFHPESPQVAQGVPADMVPRSILDPAGFPTSSSPSSSPYPMRSAEALPDASGVFSHAEVQGTHNAPSVLVSTVPSPTLSPRAAAARANDISAADESDDALMLGGSAPALHCGSPVRASLRKSRPVGLGARRCQTTLNVTLDAADKENHMLAPAPSAPVSPGVPGFGSFEMDHKTLPCFAVKSDGLMRVKPETVRDVLQGRYNDQIRGFQIVDCRFAYEHEGGHIVGATNLNTVEQVQTYFLTPGQGLHAAQPLPERTQSGMPDEAGDTRKFLVIFHCEFSWKRGPSMALALRAADRSLASDYPRCHFPDVYVLQGGYAEFFRTCPELCTPCAYVTMDDPRFLRRRSEELVGFRKQFVRNRSFAYGDEHYAALSMMSARINAQGAPQSIAPPAPPAPRASGDLAAPVERDTSFSSTGDSSFEADASFSPCAAATSRRPVVPDEIGGARAPPSLMHAFARRPLQRAETMPVGARLPRPSGTAPTSPMRL</sequence>
<dbReference type="PANTHER" id="PTHR10828:SF17">
    <property type="entry name" value="PROTEIN-TYROSINE-PHOSPHATASE"/>
    <property type="match status" value="1"/>
</dbReference>
<keyword evidence="3" id="KW-0132">Cell division</keyword>
<feature type="region of interest" description="Disordered" evidence="7">
    <location>
        <begin position="693"/>
        <end position="772"/>
    </location>
</feature>
<dbReference type="InterPro" id="IPR001763">
    <property type="entry name" value="Rhodanese-like_dom"/>
</dbReference>
<evidence type="ECO:0000313" key="9">
    <source>
        <dbReference type="EMBL" id="WFD45809.1"/>
    </source>
</evidence>
<proteinExistence type="inferred from homology"/>
<evidence type="ECO:0000313" key="10">
    <source>
        <dbReference type="Proteomes" id="UP000818624"/>
    </source>
</evidence>
<dbReference type="PRINTS" id="PR00716">
    <property type="entry name" value="MPIPHPHTASE"/>
</dbReference>
<feature type="compositionally biased region" description="Low complexity" evidence="7">
    <location>
        <begin position="229"/>
        <end position="241"/>
    </location>
</feature>
<evidence type="ECO:0000256" key="3">
    <source>
        <dbReference type="ARBA" id="ARBA00022618"/>
    </source>
</evidence>
<evidence type="ECO:0000256" key="6">
    <source>
        <dbReference type="ARBA" id="ARBA00023306"/>
    </source>
</evidence>
<dbReference type="InterPro" id="IPR000751">
    <property type="entry name" value="MPI_Phosphatase"/>
</dbReference>
<keyword evidence="10" id="KW-1185">Reference proteome</keyword>
<evidence type="ECO:0000256" key="4">
    <source>
        <dbReference type="ARBA" id="ARBA00022801"/>
    </source>
</evidence>
<organism evidence="9 10">
    <name type="scientific">Malassezia furfur</name>
    <name type="common">Pityriasis versicolor infection agent</name>
    <name type="synonym">Pityrosporum furfur</name>
    <dbReference type="NCBI Taxonomy" id="55194"/>
    <lineage>
        <taxon>Eukaryota</taxon>
        <taxon>Fungi</taxon>
        <taxon>Dikarya</taxon>
        <taxon>Basidiomycota</taxon>
        <taxon>Ustilaginomycotina</taxon>
        <taxon>Malasseziomycetes</taxon>
        <taxon>Malasseziales</taxon>
        <taxon>Malasseziaceae</taxon>
        <taxon>Malassezia</taxon>
    </lineage>
</organism>
<dbReference type="Gene3D" id="3.40.250.10">
    <property type="entry name" value="Rhodanese-like domain"/>
    <property type="match status" value="1"/>
</dbReference>
<feature type="region of interest" description="Disordered" evidence="7">
    <location>
        <begin position="668"/>
        <end position="687"/>
    </location>
</feature>
<keyword evidence="6" id="KW-0131">Cell cycle</keyword>
<dbReference type="InterPro" id="IPR036873">
    <property type="entry name" value="Rhodanese-like_dom_sf"/>
</dbReference>
<comment type="similarity">
    <text evidence="1">Belongs to the MPI phosphatase family.</text>
</comment>
<accession>A0ABY8EJD1</accession>
<dbReference type="PANTHER" id="PTHR10828">
    <property type="entry name" value="M-PHASE INDUCER PHOSPHATASE DUAL SPECIFICITY PHOSPHATASE CDC25"/>
    <property type="match status" value="1"/>
</dbReference>
<feature type="compositionally biased region" description="Polar residues" evidence="7">
    <location>
        <begin position="247"/>
        <end position="261"/>
    </location>
</feature>
<keyword evidence="4 9" id="KW-0378">Hydrolase</keyword>
<evidence type="ECO:0000259" key="8">
    <source>
        <dbReference type="PROSITE" id="PS50206"/>
    </source>
</evidence>
<feature type="region of interest" description="Disordered" evidence="7">
    <location>
        <begin position="45"/>
        <end position="65"/>
    </location>
</feature>
<feature type="region of interest" description="Disordered" evidence="7">
    <location>
        <begin position="309"/>
        <end position="328"/>
    </location>
</feature>
<dbReference type="SUPFAM" id="SSF52821">
    <property type="entry name" value="Rhodanese/Cell cycle control phosphatase"/>
    <property type="match status" value="1"/>
</dbReference>
<evidence type="ECO:0000256" key="1">
    <source>
        <dbReference type="ARBA" id="ARBA00011065"/>
    </source>
</evidence>
<feature type="compositionally biased region" description="Low complexity" evidence="7">
    <location>
        <begin position="314"/>
        <end position="328"/>
    </location>
</feature>
<feature type="compositionally biased region" description="Basic and acidic residues" evidence="7">
    <location>
        <begin position="201"/>
        <end position="212"/>
    </location>
</feature>
<gene>
    <name evidence="9" type="primary">MIH1</name>
    <name evidence="9" type="ORF">GLX27_000434</name>
</gene>
<evidence type="ECO:0000256" key="7">
    <source>
        <dbReference type="SAM" id="MobiDB-lite"/>
    </source>
</evidence>
<dbReference type="EMBL" id="CP046234">
    <property type="protein sequence ID" value="WFD45809.1"/>
    <property type="molecule type" value="Genomic_DNA"/>
</dbReference>
<keyword evidence="5" id="KW-0904">Protein phosphatase</keyword>
<protein>
    <recommendedName>
        <fullName evidence="2">protein-tyrosine-phosphatase</fullName>
        <ecNumber evidence="2">3.1.3.48</ecNumber>
    </recommendedName>
</protein>
<dbReference type="EC" id="3.1.3.48" evidence="2"/>
<dbReference type="Proteomes" id="UP000818624">
    <property type="component" value="Chromosome 1"/>
</dbReference>
<dbReference type="SMART" id="SM00450">
    <property type="entry name" value="RHOD"/>
    <property type="match status" value="1"/>
</dbReference>
<name>A0ABY8EJD1_MALFU</name>
<evidence type="ECO:0000256" key="2">
    <source>
        <dbReference type="ARBA" id="ARBA00013064"/>
    </source>
</evidence>
<dbReference type="GO" id="GO:0004725">
    <property type="term" value="F:protein tyrosine phosphatase activity"/>
    <property type="evidence" value="ECO:0007669"/>
    <property type="project" value="UniProtKB-EC"/>
</dbReference>
<evidence type="ECO:0000256" key="5">
    <source>
        <dbReference type="ARBA" id="ARBA00022912"/>
    </source>
</evidence>
<reference evidence="9 10" key="1">
    <citation type="journal article" date="2020" name="Elife">
        <title>Loss of centromere function drives karyotype evolution in closely related Malassezia species.</title>
        <authorList>
            <person name="Sankaranarayanan S.R."/>
            <person name="Ianiri G."/>
            <person name="Coelho M.A."/>
            <person name="Reza M.H."/>
            <person name="Thimmappa B.C."/>
            <person name="Ganguly P."/>
            <person name="Vadnala R.N."/>
            <person name="Sun S."/>
            <person name="Siddharthan R."/>
            <person name="Tellgren-Roth C."/>
            <person name="Dawson T.L."/>
            <person name="Heitman J."/>
            <person name="Sanyal K."/>
        </authorList>
    </citation>
    <scope>NUCLEOTIDE SEQUENCE [LARGE SCALE GENOMIC DNA]</scope>
    <source>
        <strain evidence="9">CBS14141</strain>
    </source>
</reference>
<feature type="domain" description="Rhodanese" evidence="8">
    <location>
        <begin position="489"/>
        <end position="614"/>
    </location>
</feature>
<dbReference type="Pfam" id="PF00581">
    <property type="entry name" value="Rhodanese"/>
    <property type="match status" value="1"/>
</dbReference>
<feature type="region of interest" description="Disordered" evidence="7">
    <location>
        <begin position="123"/>
        <end position="261"/>
    </location>
</feature>